<evidence type="ECO:0000256" key="8">
    <source>
        <dbReference type="ARBA" id="ARBA00023235"/>
    </source>
</evidence>
<feature type="domain" description="BPG-independent PGAM N-terminal" evidence="15">
    <location>
        <begin position="82"/>
        <end position="297"/>
    </location>
</feature>
<evidence type="ECO:0000313" key="16">
    <source>
        <dbReference type="EMBL" id="GAU07464.1"/>
    </source>
</evidence>
<evidence type="ECO:0000256" key="12">
    <source>
        <dbReference type="PIRSR" id="PIRSR001492-2"/>
    </source>
</evidence>
<dbReference type="InterPro" id="IPR036646">
    <property type="entry name" value="PGAM_B_sf"/>
</dbReference>
<comment type="function">
    <text evidence="10">Catalyzes the interconversion of 2-phosphoglycerate and 3-phosphoglycerate.</text>
</comment>
<dbReference type="FunFam" id="3.40.1450.10:FF:000001">
    <property type="entry name" value="2,3-bisphosphoglycerate-independent phosphoglycerate mutase"/>
    <property type="match status" value="1"/>
</dbReference>
<protein>
    <recommendedName>
        <fullName evidence="9 10">2,3-bisphosphoglycerate-independent phosphoglycerate mutase</fullName>
        <shortName evidence="10">BPG-independent PGAM</shortName>
        <shortName evidence="10">Phosphoglyceromutase</shortName>
        <shortName evidence="10">iPGM</shortName>
        <ecNumber evidence="4 10">5.4.2.12</ecNumber>
    </recommendedName>
</protein>
<dbReference type="AlphaFoldDB" id="A0A194AFA5"/>
<feature type="domain" description="Metalloenzyme" evidence="14">
    <location>
        <begin position="5"/>
        <end position="500"/>
    </location>
</feature>
<dbReference type="GO" id="GO:0004619">
    <property type="term" value="F:phosphoglycerate mutase activity"/>
    <property type="evidence" value="ECO:0007669"/>
    <property type="project" value="UniProtKB-UniRule"/>
</dbReference>
<feature type="binding site" evidence="10 12">
    <location>
        <position position="334"/>
    </location>
    <ligand>
        <name>substrate</name>
    </ligand>
</feature>
<comment type="cofactor">
    <cofactor evidence="10">
        <name>Mn(2+)</name>
        <dbReference type="ChEBI" id="CHEBI:29035"/>
    </cofactor>
    <text evidence="10">Binds 2 manganese ions per subunit.</text>
</comment>
<feature type="binding site" evidence="10 13">
    <location>
        <position position="402"/>
    </location>
    <ligand>
        <name>Mn(2+)</name>
        <dbReference type="ChEBI" id="CHEBI:29035"/>
        <label>1</label>
    </ligand>
</feature>
<organism evidence="16 17">
    <name type="scientific">Desulfoplanes formicivorans</name>
    <dbReference type="NCBI Taxonomy" id="1592317"/>
    <lineage>
        <taxon>Bacteria</taxon>
        <taxon>Pseudomonadati</taxon>
        <taxon>Thermodesulfobacteriota</taxon>
        <taxon>Desulfovibrionia</taxon>
        <taxon>Desulfovibrionales</taxon>
        <taxon>Desulfoplanaceae</taxon>
        <taxon>Desulfoplanes</taxon>
    </lineage>
</organism>
<feature type="binding site" evidence="10 12">
    <location>
        <begin position="260"/>
        <end position="263"/>
    </location>
    <ligand>
        <name>substrate</name>
    </ligand>
</feature>
<dbReference type="PANTHER" id="PTHR31637:SF0">
    <property type="entry name" value="2,3-BISPHOSPHOGLYCERATE-INDEPENDENT PHOSPHOGLYCERATE MUTASE"/>
    <property type="match status" value="1"/>
</dbReference>
<feature type="active site" description="Phosphoserine intermediate" evidence="10 11">
    <location>
        <position position="62"/>
    </location>
</feature>
<dbReference type="UniPathway" id="UPA00109">
    <property type="reaction ID" value="UER00186"/>
</dbReference>
<dbReference type="RefSeq" id="WP_069856968.1">
    <property type="nucleotide sequence ID" value="NZ_BDFE01000004.1"/>
</dbReference>
<evidence type="ECO:0000256" key="9">
    <source>
        <dbReference type="ARBA" id="ARBA00071648"/>
    </source>
</evidence>
<keyword evidence="8 10" id="KW-0413">Isomerase</keyword>
<feature type="binding site" evidence="10 13">
    <location>
        <position position="461"/>
    </location>
    <ligand>
        <name>Mn(2+)</name>
        <dbReference type="ChEBI" id="CHEBI:29035"/>
        <label>1</label>
    </ligand>
</feature>
<feature type="binding site" evidence="10 12">
    <location>
        <position position="123"/>
    </location>
    <ligand>
        <name>substrate</name>
    </ligand>
</feature>
<feature type="binding site" evidence="10 13">
    <location>
        <position position="62"/>
    </location>
    <ligand>
        <name>Mn(2+)</name>
        <dbReference type="ChEBI" id="CHEBI:29035"/>
        <label>2</label>
    </ligand>
</feature>
<comment type="pathway">
    <text evidence="2 10">Carbohydrate degradation; glycolysis; pyruvate from D-glyceraldehyde 3-phosphate: step 3/5.</text>
</comment>
<dbReference type="Gene3D" id="3.40.1450.10">
    <property type="entry name" value="BPG-independent phosphoglycerate mutase, domain B"/>
    <property type="match status" value="1"/>
</dbReference>
<dbReference type="Pfam" id="PF06415">
    <property type="entry name" value="iPGM_N"/>
    <property type="match status" value="1"/>
</dbReference>
<dbReference type="CDD" id="cd16010">
    <property type="entry name" value="iPGM"/>
    <property type="match status" value="1"/>
</dbReference>
<evidence type="ECO:0000256" key="2">
    <source>
        <dbReference type="ARBA" id="ARBA00004798"/>
    </source>
</evidence>
<comment type="similarity">
    <text evidence="3 10">Belongs to the BPG-independent phosphoglycerate mutase family.</text>
</comment>
<dbReference type="EC" id="5.4.2.12" evidence="4 10"/>
<feature type="binding site" evidence="10 12">
    <location>
        <position position="191"/>
    </location>
    <ligand>
        <name>substrate</name>
    </ligand>
</feature>
<sequence length="516" mass="55411">MVDHPVLLLILDGWGKGAPGPGNAISLAKTPHLDALLATCPNTELQCMGESVGLPPGQMGNSEVGHLNLGAGRVVYQDIMRINLAVRDGSLRSNSVLEDLIESARARGGRIHFMGLVSDGGVHSDQAHLAALLALCKEKHFKDVLIHVFLDGRDTPPKGGLAYVRKLMADMDALGVGRIATVSGRFYAMDRDKRWDRIKLAYDAMTQGEGVAADDPLAAIQAAYDQGDNDEFVKPQVIRTPGGPVGTIQDGDAVFFFNFRADRARQLTQALFDPHFKEFTRTKIPRLCAMATMTQYDHHFGLPAAFPPVSMTNILGEVVASNGASQFRVAETEKYAHVTYFFNGGREEPFEGEERLLVPSPREVATYDQKPEMSVNAVTDVLCEAIHRRKYRLIVCNFANLDMVGHTGVIPAAVAACEAVDQCVGRVLKALDKTGGTGLITADHGNAEDMLDAGGGTKTSHSLNPVPCVLVGSEATEYSLRSGGALCDVAPTLLGLLGIKQPAEMTGRSLLHKTTG</sequence>
<dbReference type="SUPFAM" id="SSF64158">
    <property type="entry name" value="2,3-Bisphosphoglycerate-independent phosphoglycerate mutase, substrate-binding domain"/>
    <property type="match status" value="1"/>
</dbReference>
<comment type="catalytic activity">
    <reaction evidence="1 10">
        <text>(2R)-2-phosphoglycerate = (2R)-3-phosphoglycerate</text>
        <dbReference type="Rhea" id="RHEA:15901"/>
        <dbReference type="ChEBI" id="CHEBI:58272"/>
        <dbReference type="ChEBI" id="CHEBI:58289"/>
        <dbReference type="EC" id="5.4.2.12"/>
    </reaction>
</comment>
<accession>A0A194AFA5</accession>
<evidence type="ECO:0000256" key="13">
    <source>
        <dbReference type="PIRSR" id="PIRSR001492-3"/>
    </source>
</evidence>
<dbReference type="Proteomes" id="UP000095200">
    <property type="component" value="Unassembled WGS sequence"/>
</dbReference>
<feature type="binding site" evidence="10 13">
    <location>
        <position position="443"/>
    </location>
    <ligand>
        <name>Mn(2+)</name>
        <dbReference type="ChEBI" id="CHEBI:29035"/>
        <label>2</label>
    </ligand>
</feature>
<dbReference type="Gene3D" id="3.40.720.10">
    <property type="entry name" value="Alkaline Phosphatase, subunit A"/>
    <property type="match status" value="1"/>
</dbReference>
<keyword evidence="7 10" id="KW-0464">Manganese</keyword>
<dbReference type="HAMAP" id="MF_01038">
    <property type="entry name" value="GpmI"/>
    <property type="match status" value="1"/>
</dbReference>
<comment type="subunit">
    <text evidence="10">Monomer.</text>
</comment>
<dbReference type="InterPro" id="IPR005995">
    <property type="entry name" value="Pgm_bpd_ind"/>
</dbReference>
<dbReference type="InterPro" id="IPR011258">
    <property type="entry name" value="BPG-indep_PGM_N"/>
</dbReference>
<feature type="binding site" evidence="10 13">
    <location>
        <position position="444"/>
    </location>
    <ligand>
        <name>Mn(2+)</name>
        <dbReference type="ChEBI" id="CHEBI:29035"/>
        <label>2</label>
    </ligand>
</feature>
<evidence type="ECO:0000256" key="3">
    <source>
        <dbReference type="ARBA" id="ARBA00008819"/>
    </source>
</evidence>
<dbReference type="PIRSF" id="PIRSF001492">
    <property type="entry name" value="IPGAM"/>
    <property type="match status" value="1"/>
</dbReference>
<proteinExistence type="inferred from homology"/>
<dbReference type="InterPro" id="IPR017850">
    <property type="entry name" value="Alkaline_phosphatase_core_sf"/>
</dbReference>
<dbReference type="InterPro" id="IPR006124">
    <property type="entry name" value="Metalloenzyme"/>
</dbReference>
<dbReference type="GO" id="GO:0006096">
    <property type="term" value="P:glycolytic process"/>
    <property type="evidence" value="ECO:0007669"/>
    <property type="project" value="UniProtKB-UniRule"/>
</dbReference>
<evidence type="ECO:0000256" key="5">
    <source>
        <dbReference type="ARBA" id="ARBA00022723"/>
    </source>
</evidence>
<dbReference type="GO" id="GO:0006007">
    <property type="term" value="P:glucose catabolic process"/>
    <property type="evidence" value="ECO:0007669"/>
    <property type="project" value="InterPro"/>
</dbReference>
<dbReference type="NCBIfam" id="TIGR01307">
    <property type="entry name" value="pgm_bpd_ind"/>
    <property type="match status" value="1"/>
</dbReference>
<dbReference type="PANTHER" id="PTHR31637">
    <property type="entry name" value="2,3-BISPHOSPHOGLYCERATE-INDEPENDENT PHOSPHOGLYCERATE MUTASE"/>
    <property type="match status" value="1"/>
</dbReference>
<evidence type="ECO:0000256" key="4">
    <source>
        <dbReference type="ARBA" id="ARBA00012026"/>
    </source>
</evidence>
<feature type="binding site" evidence="10 12">
    <location>
        <position position="185"/>
    </location>
    <ligand>
        <name>substrate</name>
    </ligand>
</feature>
<comment type="caution">
    <text evidence="16">The sequence shown here is derived from an EMBL/GenBank/DDBJ whole genome shotgun (WGS) entry which is preliminary data.</text>
</comment>
<evidence type="ECO:0000256" key="1">
    <source>
        <dbReference type="ARBA" id="ARBA00000370"/>
    </source>
</evidence>
<dbReference type="GO" id="GO:0005829">
    <property type="term" value="C:cytosol"/>
    <property type="evidence" value="ECO:0007669"/>
    <property type="project" value="TreeGrafter"/>
</dbReference>
<dbReference type="STRING" id="1592317.DPF_0146"/>
<reference evidence="17" key="1">
    <citation type="submission" date="2016-06" db="EMBL/GenBank/DDBJ databases">
        <title>Draft genome sequence of Desulfoplanes formicivorans strain Pf12B.</title>
        <authorList>
            <person name="Watanabe M."/>
            <person name="Kojima H."/>
            <person name="Fukui M."/>
        </authorList>
    </citation>
    <scope>NUCLEOTIDE SEQUENCE [LARGE SCALE GENOMIC DNA]</scope>
    <source>
        <strain evidence="17">Pf12B</strain>
    </source>
</reference>
<feature type="binding site" evidence="10 13">
    <location>
        <position position="12"/>
    </location>
    <ligand>
        <name>Mn(2+)</name>
        <dbReference type="ChEBI" id="CHEBI:29035"/>
        <label>2</label>
    </ligand>
</feature>
<evidence type="ECO:0000259" key="14">
    <source>
        <dbReference type="Pfam" id="PF01676"/>
    </source>
</evidence>
<feature type="binding site" evidence="10 13">
    <location>
        <position position="406"/>
    </location>
    <ligand>
        <name>Mn(2+)</name>
        <dbReference type="ChEBI" id="CHEBI:29035"/>
        <label>1</label>
    </ligand>
</feature>
<evidence type="ECO:0000256" key="7">
    <source>
        <dbReference type="ARBA" id="ARBA00023211"/>
    </source>
</evidence>
<evidence type="ECO:0000256" key="6">
    <source>
        <dbReference type="ARBA" id="ARBA00023152"/>
    </source>
</evidence>
<keyword evidence="6 10" id="KW-0324">Glycolysis</keyword>
<keyword evidence="17" id="KW-1185">Reference proteome</keyword>
<gene>
    <name evidence="10" type="primary">gpmI</name>
    <name evidence="16" type="ORF">DPF_0146</name>
</gene>
<dbReference type="SUPFAM" id="SSF53649">
    <property type="entry name" value="Alkaline phosphatase-like"/>
    <property type="match status" value="1"/>
</dbReference>
<dbReference type="EMBL" id="BDFE01000004">
    <property type="protein sequence ID" value="GAU07464.1"/>
    <property type="molecule type" value="Genomic_DNA"/>
</dbReference>
<evidence type="ECO:0000313" key="17">
    <source>
        <dbReference type="Proteomes" id="UP000095200"/>
    </source>
</evidence>
<name>A0A194AFA5_9BACT</name>
<dbReference type="Pfam" id="PF01676">
    <property type="entry name" value="Metalloenzyme"/>
    <property type="match status" value="1"/>
</dbReference>
<dbReference type="OrthoDB" id="9800863at2"/>
<keyword evidence="5 10" id="KW-0479">Metal-binding</keyword>
<dbReference type="GO" id="GO:0030145">
    <property type="term" value="F:manganese ion binding"/>
    <property type="evidence" value="ECO:0007669"/>
    <property type="project" value="UniProtKB-UniRule"/>
</dbReference>
<evidence type="ECO:0000259" key="15">
    <source>
        <dbReference type="Pfam" id="PF06415"/>
    </source>
</evidence>
<evidence type="ECO:0000256" key="11">
    <source>
        <dbReference type="PIRSR" id="PIRSR001492-1"/>
    </source>
</evidence>
<feature type="binding site" evidence="10 12">
    <location>
        <begin position="153"/>
        <end position="154"/>
    </location>
    <ligand>
        <name>substrate</name>
    </ligand>
</feature>
<evidence type="ECO:0000256" key="10">
    <source>
        <dbReference type="HAMAP-Rule" id="MF_01038"/>
    </source>
</evidence>